<evidence type="ECO:0000256" key="1">
    <source>
        <dbReference type="ARBA" id="ARBA00004651"/>
    </source>
</evidence>
<evidence type="ECO:0000313" key="12">
    <source>
        <dbReference type="EMBL" id="OJD30669.1"/>
    </source>
</evidence>
<evidence type="ECO:0000256" key="10">
    <source>
        <dbReference type="SAM" id="MobiDB-lite"/>
    </source>
</evidence>
<feature type="transmembrane region" description="Helical" evidence="11">
    <location>
        <begin position="362"/>
        <end position="387"/>
    </location>
</feature>
<feature type="transmembrane region" description="Helical" evidence="11">
    <location>
        <begin position="425"/>
        <end position="449"/>
    </location>
</feature>
<keyword evidence="3" id="KW-0813">Transport</keyword>
<proteinExistence type="inferred from homology"/>
<evidence type="ECO:0000256" key="2">
    <source>
        <dbReference type="ARBA" id="ARBA00008566"/>
    </source>
</evidence>
<dbReference type="OrthoDB" id="1099at2759"/>
<keyword evidence="6 11" id="KW-1133">Transmembrane helix</keyword>
<evidence type="ECO:0000256" key="9">
    <source>
        <dbReference type="ARBA" id="ARBA00072906"/>
    </source>
</evidence>
<comment type="subcellular location">
    <subcellularLocation>
        <location evidence="1">Cell membrane</location>
        <topology evidence="1">Multi-pass membrane protein</topology>
    </subcellularLocation>
</comment>
<evidence type="ECO:0000256" key="11">
    <source>
        <dbReference type="SAM" id="Phobius"/>
    </source>
</evidence>
<evidence type="ECO:0000256" key="5">
    <source>
        <dbReference type="ARBA" id="ARBA00022692"/>
    </source>
</evidence>
<feature type="transmembrane region" description="Helical" evidence="11">
    <location>
        <begin position="138"/>
        <end position="161"/>
    </location>
</feature>
<dbReference type="InterPro" id="IPR004695">
    <property type="entry name" value="SLAC1/Mae1/Ssu1/TehA"/>
</dbReference>
<dbReference type="PANTHER" id="PTHR31686">
    <property type="match status" value="1"/>
</dbReference>
<feature type="region of interest" description="Disordered" evidence="10">
    <location>
        <begin position="76"/>
        <end position="95"/>
    </location>
</feature>
<feature type="transmembrane region" description="Helical" evidence="11">
    <location>
        <begin position="320"/>
        <end position="342"/>
    </location>
</feature>
<protein>
    <recommendedName>
        <fullName evidence="9">Sulfite efflux pump SSU1</fullName>
    </recommendedName>
</protein>
<name>A0A1J9RT10_9PEZI</name>
<comment type="similarity">
    <text evidence="2">Belongs to the tellurite-resistance/dicarboxylate transporter (TDT) family.</text>
</comment>
<evidence type="ECO:0000256" key="3">
    <source>
        <dbReference type="ARBA" id="ARBA00022448"/>
    </source>
</evidence>
<feature type="compositionally biased region" description="Polar residues" evidence="10">
    <location>
        <begin position="10"/>
        <end position="22"/>
    </location>
</feature>
<evidence type="ECO:0000256" key="4">
    <source>
        <dbReference type="ARBA" id="ARBA00022475"/>
    </source>
</evidence>
<keyword evidence="13" id="KW-1185">Reference proteome</keyword>
<dbReference type="CDD" id="cd09318">
    <property type="entry name" value="TDT_SSU1"/>
    <property type="match status" value="1"/>
</dbReference>
<dbReference type="InterPro" id="IPR051629">
    <property type="entry name" value="Sulfite_efflux_TDT"/>
</dbReference>
<dbReference type="GeneID" id="31017719"/>
<dbReference type="Gene3D" id="1.50.10.150">
    <property type="entry name" value="Voltage-dependent anion channel"/>
    <property type="match status" value="1"/>
</dbReference>
<feature type="transmembrane region" description="Helical" evidence="11">
    <location>
        <begin position="217"/>
        <end position="238"/>
    </location>
</feature>
<sequence length="479" mass="52727">MGPPWLHPVQASTKEINDSQATLCPKPPWMMHSPGSSDPGIDPQIDRIPMEVCPHGNGSQAVGILQPFNAVTPEISEKPSAASSDSRDSVLEQPGESEGSWWMSMVHNFTPSWYSMTMATGMAALILHALPYQNQTVTVLYTIIFVLDVFMFVVISILAILRYTLYPETLGMMLRHPVQSLFLGCCPMGLTTVINMFVFVCIENAGWGKWASDLAWALWWIDVVMAVACSCGLPFLLMHVHQVDLPSMTAVWLLPAATPIVTASNGATIASMLASTNQQHALWTLMVSYVLWGIGFPMAVVTLGIYLHRLTMHKLPPREVIITVFIPVGPLGQASFTIMNLGKMALELFPETGSIHPLAGGVFYVVGFGTAIILWGFGLVWLVFAVASVTRSRFPFNMGWWGFTFPTGVYVLATLQLGVEFPSAFFDVLGTVMAVIVVLIWFLVAVITLQRNLIGDINFAPCFLSSRRVRQNREISDRV</sequence>
<keyword evidence="7 11" id="KW-0472">Membrane</keyword>
<dbReference type="PANTHER" id="PTHR31686:SF1">
    <property type="entry name" value="SULFITE EFFLUX PUMP SSU1"/>
    <property type="match status" value="1"/>
</dbReference>
<feature type="transmembrane region" description="Helical" evidence="11">
    <location>
        <begin position="181"/>
        <end position="205"/>
    </location>
</feature>
<evidence type="ECO:0000256" key="6">
    <source>
        <dbReference type="ARBA" id="ARBA00022989"/>
    </source>
</evidence>
<evidence type="ECO:0000256" key="8">
    <source>
        <dbReference type="ARBA" id="ARBA00056100"/>
    </source>
</evidence>
<feature type="region of interest" description="Disordered" evidence="10">
    <location>
        <begin position="1"/>
        <end position="39"/>
    </location>
</feature>
<comment type="function">
    <text evidence="8">Sulphite efflux pump required for the secretion of sulphite as a reducing agent. In the presence of sulphite, cystine in keratin is directly cleaved to cysteine and S-sulphocysteine, and thereby, reduced proteins become accessible to hydrolysis by a variety of secreted endo- and exoproteases. Excretion of sulphite mediated by an efflux pump also represents a detoxification pathway for dermatophytes during infection of the epidermal stratum corneum, hair and nails, which are rich in cysteine.</text>
</comment>
<dbReference type="RefSeq" id="XP_020126929.1">
    <property type="nucleotide sequence ID" value="XM_020277458.1"/>
</dbReference>
<evidence type="ECO:0000313" key="13">
    <source>
        <dbReference type="Proteomes" id="UP000183809"/>
    </source>
</evidence>
<reference evidence="12 13" key="1">
    <citation type="submission" date="2016-10" db="EMBL/GenBank/DDBJ databases">
        <title>Proteomics and genomics reveal pathogen-plant mechanisms compatible with a hemibiotrophic lifestyle of Diplodia corticola.</title>
        <authorList>
            <person name="Fernandes I."/>
            <person name="De Jonge R."/>
            <person name="Van De Peer Y."/>
            <person name="Devreese B."/>
            <person name="Alves A."/>
            <person name="Esteves A.C."/>
        </authorList>
    </citation>
    <scope>NUCLEOTIDE SEQUENCE [LARGE SCALE GENOMIC DNA]</scope>
    <source>
        <strain evidence="12 13">CBS 112549</strain>
    </source>
</reference>
<evidence type="ECO:0000256" key="7">
    <source>
        <dbReference type="ARBA" id="ARBA00023136"/>
    </source>
</evidence>
<organism evidence="12 13">
    <name type="scientific">Diplodia corticola</name>
    <dbReference type="NCBI Taxonomy" id="236234"/>
    <lineage>
        <taxon>Eukaryota</taxon>
        <taxon>Fungi</taxon>
        <taxon>Dikarya</taxon>
        <taxon>Ascomycota</taxon>
        <taxon>Pezizomycotina</taxon>
        <taxon>Dothideomycetes</taxon>
        <taxon>Dothideomycetes incertae sedis</taxon>
        <taxon>Botryosphaeriales</taxon>
        <taxon>Botryosphaeriaceae</taxon>
        <taxon>Diplodia</taxon>
    </lineage>
</organism>
<dbReference type="Pfam" id="PF03595">
    <property type="entry name" value="SLAC1"/>
    <property type="match status" value="1"/>
</dbReference>
<dbReference type="InterPro" id="IPR038665">
    <property type="entry name" value="Voltage-dep_anion_channel_sf"/>
</dbReference>
<feature type="transmembrane region" description="Helical" evidence="11">
    <location>
        <begin position="113"/>
        <end position="132"/>
    </location>
</feature>
<dbReference type="Proteomes" id="UP000183809">
    <property type="component" value="Unassembled WGS sequence"/>
</dbReference>
<dbReference type="AlphaFoldDB" id="A0A1J9RT10"/>
<keyword evidence="4" id="KW-1003">Cell membrane</keyword>
<accession>A0A1J9RT10</accession>
<dbReference type="EMBL" id="MNUE01000057">
    <property type="protein sequence ID" value="OJD30669.1"/>
    <property type="molecule type" value="Genomic_DNA"/>
</dbReference>
<comment type="caution">
    <text evidence="12">The sequence shown here is derived from an EMBL/GenBank/DDBJ whole genome shotgun (WGS) entry which is preliminary data.</text>
</comment>
<feature type="transmembrane region" description="Helical" evidence="11">
    <location>
        <begin position="399"/>
        <end position="419"/>
    </location>
</feature>
<gene>
    <name evidence="12" type="ORF">BKCO1_5700020</name>
</gene>
<dbReference type="FunFam" id="1.50.10.150:FF:000004">
    <property type="entry name" value="Malic acid transporter"/>
    <property type="match status" value="1"/>
</dbReference>
<dbReference type="GO" id="GO:0000319">
    <property type="term" value="F:sulfite transmembrane transporter activity"/>
    <property type="evidence" value="ECO:0007669"/>
    <property type="project" value="TreeGrafter"/>
</dbReference>
<keyword evidence="5 11" id="KW-0812">Transmembrane</keyword>
<dbReference type="GO" id="GO:0005886">
    <property type="term" value="C:plasma membrane"/>
    <property type="evidence" value="ECO:0007669"/>
    <property type="project" value="UniProtKB-SubCell"/>
</dbReference>
<feature type="transmembrane region" description="Helical" evidence="11">
    <location>
        <begin position="286"/>
        <end position="308"/>
    </location>
</feature>